<keyword evidence="3" id="KW-1003">Cell membrane</keyword>
<feature type="transmembrane region" description="Helical" evidence="7">
    <location>
        <begin position="42"/>
        <end position="64"/>
    </location>
</feature>
<evidence type="ECO:0000256" key="6">
    <source>
        <dbReference type="ARBA" id="ARBA00023136"/>
    </source>
</evidence>
<keyword evidence="2" id="KW-0813">Transport</keyword>
<evidence type="ECO:0000313" key="8">
    <source>
        <dbReference type="EMBL" id="MBB5938988.1"/>
    </source>
</evidence>
<keyword evidence="6 7" id="KW-0472">Membrane</keyword>
<evidence type="ECO:0000256" key="2">
    <source>
        <dbReference type="ARBA" id="ARBA00022448"/>
    </source>
</evidence>
<evidence type="ECO:0000256" key="3">
    <source>
        <dbReference type="ARBA" id="ARBA00022475"/>
    </source>
</evidence>
<keyword evidence="9" id="KW-1185">Reference proteome</keyword>
<keyword evidence="4 7" id="KW-0812">Transmembrane</keyword>
<dbReference type="Proteomes" id="UP000588098">
    <property type="component" value="Unassembled WGS sequence"/>
</dbReference>
<reference evidence="8 9" key="1">
    <citation type="submission" date="2020-08" db="EMBL/GenBank/DDBJ databases">
        <title>Genomic Encyclopedia of Type Strains, Phase III (KMG-III): the genomes of soil and plant-associated and newly described type strains.</title>
        <authorList>
            <person name="Whitman W."/>
        </authorList>
    </citation>
    <scope>NUCLEOTIDE SEQUENCE [LARGE SCALE GENOMIC DNA]</scope>
    <source>
        <strain evidence="8 9">CECT 8305</strain>
    </source>
</reference>
<comment type="subcellular location">
    <subcellularLocation>
        <location evidence="1">Cell membrane</location>
        <topology evidence="1">Multi-pass membrane protein</topology>
    </subcellularLocation>
</comment>
<keyword evidence="5 7" id="KW-1133">Transmembrane helix</keyword>
<dbReference type="PANTHER" id="PTHR23517:SF2">
    <property type="entry name" value="MULTIDRUG RESISTANCE PROTEIN MDTH"/>
    <property type="match status" value="1"/>
</dbReference>
<dbReference type="SUPFAM" id="SSF103473">
    <property type="entry name" value="MFS general substrate transporter"/>
    <property type="match status" value="1"/>
</dbReference>
<evidence type="ECO:0000256" key="4">
    <source>
        <dbReference type="ARBA" id="ARBA00022692"/>
    </source>
</evidence>
<proteinExistence type="predicted"/>
<dbReference type="InterPro" id="IPR036259">
    <property type="entry name" value="MFS_trans_sf"/>
</dbReference>
<feature type="transmembrane region" description="Helical" evidence="7">
    <location>
        <begin position="15"/>
        <end position="36"/>
    </location>
</feature>
<dbReference type="GO" id="GO:0022857">
    <property type="term" value="F:transmembrane transporter activity"/>
    <property type="evidence" value="ECO:0007669"/>
    <property type="project" value="InterPro"/>
</dbReference>
<gene>
    <name evidence="8" type="ORF">FHS42_006080</name>
</gene>
<dbReference type="Gene3D" id="1.20.1250.20">
    <property type="entry name" value="MFS general substrate transporter like domains"/>
    <property type="match status" value="1"/>
</dbReference>
<dbReference type="PANTHER" id="PTHR23517">
    <property type="entry name" value="RESISTANCE PROTEIN MDTM, PUTATIVE-RELATED-RELATED"/>
    <property type="match status" value="1"/>
</dbReference>
<name>A0A7W9V179_9ACTN</name>
<dbReference type="GO" id="GO:0005886">
    <property type="term" value="C:plasma membrane"/>
    <property type="evidence" value="ECO:0007669"/>
    <property type="project" value="UniProtKB-SubCell"/>
</dbReference>
<sequence length="429" mass="44243">MDSDTTKPAARRRYLVGWGINTLGAGLVFPLTAVYLRDHLDLSVFGVSLYFGLFAVSGLVVNPVAGALCDRGRPDWIALLATVFQGVGPAVLVLPVPGAHVAAALVSGAGTGIFYAVLTPLLITLFGRDGLSPMLAAQYRVSAGTVGAGALVGGVLVGSLGVSGYRVCFLVNGLSFLLFGLVLHGVVRRSRTAVRPLPAPPASPADSPATDAGPAWARVLAPFTDRVFLWVLLMQGMVVTFGLGQVESVTPIVLHDSADLTVTGIGVVLTVNSLAVVVLQGRVLRAVKRLGHLRSVQVAVAFWALSLVVLWLSTAVTPWQGRLALAAGYAAVFAVGECLVSPSIQPIVVDNAPPGKVASYSASTSLIHGISNLTAPSVCLPVFSVLGFAGYLGLQLLGYAAAALAALVLAAHGRRPRPPARETASGISR</sequence>
<feature type="transmembrane region" description="Helical" evidence="7">
    <location>
        <begin position="388"/>
        <end position="411"/>
    </location>
</feature>
<feature type="transmembrane region" description="Helical" evidence="7">
    <location>
        <begin position="227"/>
        <end position="244"/>
    </location>
</feature>
<organism evidence="8 9">
    <name type="scientific">Streptomyces zagrosensis</name>
    <dbReference type="NCBI Taxonomy" id="1042984"/>
    <lineage>
        <taxon>Bacteria</taxon>
        <taxon>Bacillati</taxon>
        <taxon>Actinomycetota</taxon>
        <taxon>Actinomycetes</taxon>
        <taxon>Kitasatosporales</taxon>
        <taxon>Streptomycetaceae</taxon>
        <taxon>Streptomyces</taxon>
    </lineage>
</organism>
<evidence type="ECO:0000313" key="9">
    <source>
        <dbReference type="Proteomes" id="UP000588098"/>
    </source>
</evidence>
<evidence type="ECO:0000256" key="1">
    <source>
        <dbReference type="ARBA" id="ARBA00004651"/>
    </source>
</evidence>
<dbReference type="AlphaFoldDB" id="A0A7W9V179"/>
<dbReference type="InterPro" id="IPR011701">
    <property type="entry name" value="MFS"/>
</dbReference>
<evidence type="ECO:0000256" key="7">
    <source>
        <dbReference type="SAM" id="Phobius"/>
    </source>
</evidence>
<feature type="transmembrane region" description="Helical" evidence="7">
    <location>
        <begin position="76"/>
        <end position="96"/>
    </location>
</feature>
<feature type="transmembrane region" description="Helical" evidence="7">
    <location>
        <begin position="102"/>
        <end position="127"/>
    </location>
</feature>
<feature type="transmembrane region" description="Helical" evidence="7">
    <location>
        <begin position="139"/>
        <end position="158"/>
    </location>
</feature>
<dbReference type="RefSeq" id="WP_184577342.1">
    <property type="nucleotide sequence ID" value="NZ_JACHJL010000020.1"/>
</dbReference>
<dbReference type="InterPro" id="IPR050171">
    <property type="entry name" value="MFS_Transporters"/>
</dbReference>
<protein>
    <submittedName>
        <fullName evidence="8">MFS family permease</fullName>
    </submittedName>
</protein>
<dbReference type="EMBL" id="JACHJL010000020">
    <property type="protein sequence ID" value="MBB5938988.1"/>
    <property type="molecule type" value="Genomic_DNA"/>
</dbReference>
<comment type="caution">
    <text evidence="8">The sequence shown here is derived from an EMBL/GenBank/DDBJ whole genome shotgun (WGS) entry which is preliminary data.</text>
</comment>
<feature type="transmembrane region" description="Helical" evidence="7">
    <location>
        <begin position="296"/>
        <end position="316"/>
    </location>
</feature>
<feature type="transmembrane region" description="Helical" evidence="7">
    <location>
        <begin position="164"/>
        <end position="187"/>
    </location>
</feature>
<evidence type="ECO:0000256" key="5">
    <source>
        <dbReference type="ARBA" id="ARBA00022989"/>
    </source>
</evidence>
<accession>A0A7W9V179</accession>
<feature type="transmembrane region" description="Helical" evidence="7">
    <location>
        <begin position="264"/>
        <end position="284"/>
    </location>
</feature>
<dbReference type="Pfam" id="PF07690">
    <property type="entry name" value="MFS_1"/>
    <property type="match status" value="1"/>
</dbReference>